<dbReference type="AlphaFoldDB" id="A0A7W6GZ51"/>
<gene>
    <name evidence="2" type="ORF">GGR95_000291</name>
</gene>
<proteinExistence type="predicted"/>
<sequence>MSYDTLGPGALDYFPCRYGTSDLLFRGPRRDLTSPYVAFIGGTLTFGKFIEQPFPLKVEHLTGLPSVNFGQVNAGIDVFSKDAVVSDAARKARVAVVEVLGAANLTNRLFTVHARRNDRLMRCTAELLRLYPEIDFTQFNFTRHLLSHLYLADEDRFSVVRRNLQRTWVRKMRSYLKKLDTKTVLLKVAAPDHDLDQNRLIGVKGEPVLVTDAMVDSLHDVVSAIVHVPMEIGGGGFSVSGMGFGELEIEAARAVAPPQVHNAAARALLPVLDRLM</sequence>
<organism evidence="2 3">
    <name type="scientific">Sulfitobacter undariae</name>
    <dbReference type="NCBI Taxonomy" id="1563671"/>
    <lineage>
        <taxon>Bacteria</taxon>
        <taxon>Pseudomonadati</taxon>
        <taxon>Pseudomonadota</taxon>
        <taxon>Alphaproteobacteria</taxon>
        <taxon>Rhodobacterales</taxon>
        <taxon>Roseobacteraceae</taxon>
        <taxon>Sulfitobacter</taxon>
    </lineage>
</organism>
<protein>
    <recommendedName>
        <fullName evidence="1">DUF6473 domain-containing protein</fullName>
    </recommendedName>
</protein>
<accession>A0A7W6GZ51</accession>
<evidence type="ECO:0000259" key="1">
    <source>
        <dbReference type="Pfam" id="PF20078"/>
    </source>
</evidence>
<name>A0A7W6GZ51_9RHOB</name>
<dbReference type="EMBL" id="JACIEI010000001">
    <property type="protein sequence ID" value="MBB3992672.1"/>
    <property type="molecule type" value="Genomic_DNA"/>
</dbReference>
<dbReference type="Proteomes" id="UP000530268">
    <property type="component" value="Unassembled WGS sequence"/>
</dbReference>
<keyword evidence="3" id="KW-1185">Reference proteome</keyword>
<evidence type="ECO:0000313" key="2">
    <source>
        <dbReference type="EMBL" id="MBB3992672.1"/>
    </source>
</evidence>
<dbReference type="InterPro" id="IPR045524">
    <property type="entry name" value="DUF6473"/>
</dbReference>
<dbReference type="Pfam" id="PF20078">
    <property type="entry name" value="DUF6473"/>
    <property type="match status" value="1"/>
</dbReference>
<comment type="caution">
    <text evidence="2">The sequence shown here is derived from an EMBL/GenBank/DDBJ whole genome shotgun (WGS) entry which is preliminary data.</text>
</comment>
<dbReference type="RefSeq" id="WP_184562036.1">
    <property type="nucleotide sequence ID" value="NZ_JACIEI010000001.1"/>
</dbReference>
<reference evidence="2 3" key="1">
    <citation type="submission" date="2020-08" db="EMBL/GenBank/DDBJ databases">
        <title>Genomic Encyclopedia of Type Strains, Phase IV (KMG-IV): sequencing the most valuable type-strain genomes for metagenomic binning, comparative biology and taxonomic classification.</title>
        <authorList>
            <person name="Goeker M."/>
        </authorList>
    </citation>
    <scope>NUCLEOTIDE SEQUENCE [LARGE SCALE GENOMIC DNA]</scope>
    <source>
        <strain evidence="2 3">DSM 102234</strain>
    </source>
</reference>
<feature type="domain" description="DUF6473" evidence="1">
    <location>
        <begin position="1"/>
        <end position="276"/>
    </location>
</feature>
<evidence type="ECO:0000313" key="3">
    <source>
        <dbReference type="Proteomes" id="UP000530268"/>
    </source>
</evidence>